<feature type="transmembrane region" description="Helical" evidence="1">
    <location>
        <begin position="42"/>
        <end position="60"/>
    </location>
</feature>
<proteinExistence type="predicted"/>
<comment type="caution">
    <text evidence="2">The sequence shown here is derived from an EMBL/GenBank/DDBJ whole genome shotgun (WGS) entry which is preliminary data.</text>
</comment>
<organism evidence="2 3">
    <name type="scientific">Vibrio comitans NBRC 102076</name>
    <dbReference type="NCBI Taxonomy" id="1219078"/>
    <lineage>
        <taxon>Bacteria</taxon>
        <taxon>Pseudomonadati</taxon>
        <taxon>Pseudomonadota</taxon>
        <taxon>Gammaproteobacteria</taxon>
        <taxon>Vibrionales</taxon>
        <taxon>Vibrionaceae</taxon>
        <taxon>Vibrio</taxon>
    </lineage>
</organism>
<evidence type="ECO:0000256" key="1">
    <source>
        <dbReference type="SAM" id="Phobius"/>
    </source>
</evidence>
<evidence type="ECO:0000313" key="3">
    <source>
        <dbReference type="Proteomes" id="UP000318242"/>
    </source>
</evidence>
<sequence length="66" mass="7250">MAEFMDKMVKESLLTCALIMVGVGVSEGSFSNGLLSPEALRVYMLTMIFTPIHALLVIGFKRLLSK</sequence>
<name>A0A4Y3IRT4_9VIBR</name>
<dbReference type="AlphaFoldDB" id="A0A4Y3IRT4"/>
<protein>
    <submittedName>
        <fullName evidence="2">Uncharacterized protein</fullName>
    </submittedName>
</protein>
<evidence type="ECO:0000313" key="2">
    <source>
        <dbReference type="EMBL" id="GEA62271.1"/>
    </source>
</evidence>
<gene>
    <name evidence="2" type="ORF">VCO01S_34640</name>
</gene>
<keyword evidence="1" id="KW-0812">Transmembrane</keyword>
<accession>A0A4Y3IRT4</accession>
<reference evidence="2 3" key="1">
    <citation type="submission" date="2019-06" db="EMBL/GenBank/DDBJ databases">
        <title>Whole genome shotgun sequence of Vibrio comitans NBRC 102076.</title>
        <authorList>
            <person name="Hosoyama A."/>
            <person name="Uohara A."/>
            <person name="Ohji S."/>
            <person name="Ichikawa N."/>
        </authorList>
    </citation>
    <scope>NUCLEOTIDE SEQUENCE [LARGE SCALE GENOMIC DNA]</scope>
    <source>
        <strain evidence="2 3">NBRC 102076</strain>
    </source>
</reference>
<keyword evidence="1" id="KW-0472">Membrane</keyword>
<dbReference type="Proteomes" id="UP000318242">
    <property type="component" value="Unassembled WGS sequence"/>
</dbReference>
<keyword evidence="1" id="KW-1133">Transmembrane helix</keyword>
<keyword evidence="3" id="KW-1185">Reference proteome</keyword>
<dbReference type="EMBL" id="BJLH01000018">
    <property type="protein sequence ID" value="GEA62271.1"/>
    <property type="molecule type" value="Genomic_DNA"/>
</dbReference>